<dbReference type="InterPro" id="IPR013094">
    <property type="entry name" value="AB_hydrolase_3"/>
</dbReference>
<accession>A0ABQ6CI01</accession>
<comment type="caution">
    <text evidence="4">The sequence shown here is derived from an EMBL/GenBank/DDBJ whole genome shotgun (WGS) entry which is preliminary data.</text>
</comment>
<dbReference type="InterPro" id="IPR002168">
    <property type="entry name" value="Lipase_GDXG_HIS_AS"/>
</dbReference>
<dbReference type="GO" id="GO:0016787">
    <property type="term" value="F:hydrolase activity"/>
    <property type="evidence" value="ECO:0007669"/>
    <property type="project" value="UniProtKB-KW"/>
</dbReference>
<evidence type="ECO:0000256" key="1">
    <source>
        <dbReference type="ARBA" id="ARBA00010515"/>
    </source>
</evidence>
<dbReference type="Gene3D" id="3.40.50.1820">
    <property type="entry name" value="alpha/beta hydrolase"/>
    <property type="match status" value="1"/>
</dbReference>
<reference evidence="5" key="1">
    <citation type="journal article" date="2019" name="Int. J. Syst. Evol. Microbiol.">
        <title>The Global Catalogue of Microorganisms (GCM) 10K type strain sequencing project: providing services to taxonomists for standard genome sequencing and annotation.</title>
        <authorList>
            <consortium name="The Broad Institute Genomics Platform"/>
            <consortium name="The Broad Institute Genome Sequencing Center for Infectious Disease"/>
            <person name="Wu L."/>
            <person name="Ma J."/>
        </authorList>
    </citation>
    <scope>NUCLEOTIDE SEQUENCE [LARGE SCALE GENOMIC DNA]</scope>
    <source>
        <strain evidence="5">NBRC 101365</strain>
    </source>
</reference>
<sequence length="305" mass="33513">MEEHAVTDHERALKEIDAIRKLLSSKPRPVGWLERRERLDEVGAVWPVADDIECESVDCDGVRGELSIAPGSETDRVLLYFHGGGYCSGSIKSHRRLVTEAGRAARMRTLAIDYRRAPEHPFPAQHEDAITAWHFLRRQGIAAERIALGGDSAGGNLALSLINRLRAVGEPLPSCAWLISPWTDLTMSGSTLSSKDAIDPIIHKTYLDELADAYVPAGIKRLEPQISPLFAELRGFPPLLIQVGSAETLLSDATRLAEAAGVADVDVRLEIWPHMIHAWPVWNAALDDGRRALSAAGAFMRDVLR</sequence>
<evidence type="ECO:0000256" key="2">
    <source>
        <dbReference type="ARBA" id="ARBA00022801"/>
    </source>
</evidence>
<evidence type="ECO:0000259" key="3">
    <source>
        <dbReference type="Pfam" id="PF07859"/>
    </source>
</evidence>
<evidence type="ECO:0000313" key="4">
    <source>
        <dbReference type="EMBL" id="GLS19976.1"/>
    </source>
</evidence>
<evidence type="ECO:0000313" key="5">
    <source>
        <dbReference type="Proteomes" id="UP001156882"/>
    </source>
</evidence>
<feature type="domain" description="Alpha/beta hydrolase fold-3" evidence="3">
    <location>
        <begin position="78"/>
        <end position="279"/>
    </location>
</feature>
<dbReference type="EMBL" id="BSPC01000026">
    <property type="protein sequence ID" value="GLS19976.1"/>
    <property type="molecule type" value="Genomic_DNA"/>
</dbReference>
<dbReference type="Pfam" id="PF07859">
    <property type="entry name" value="Abhydrolase_3"/>
    <property type="match status" value="1"/>
</dbReference>
<dbReference type="RefSeq" id="WP_284313049.1">
    <property type="nucleotide sequence ID" value="NZ_BSPC01000026.1"/>
</dbReference>
<dbReference type="PANTHER" id="PTHR48081">
    <property type="entry name" value="AB HYDROLASE SUPERFAMILY PROTEIN C4A8.06C"/>
    <property type="match status" value="1"/>
</dbReference>
<keyword evidence="2 4" id="KW-0378">Hydrolase</keyword>
<organism evidence="4 5">
    <name type="scientific">Labrys miyagiensis</name>
    <dbReference type="NCBI Taxonomy" id="346912"/>
    <lineage>
        <taxon>Bacteria</taxon>
        <taxon>Pseudomonadati</taxon>
        <taxon>Pseudomonadota</taxon>
        <taxon>Alphaproteobacteria</taxon>
        <taxon>Hyphomicrobiales</taxon>
        <taxon>Xanthobacteraceae</taxon>
        <taxon>Labrys</taxon>
    </lineage>
</organism>
<protein>
    <submittedName>
        <fullName evidence="4">Hydrolase</fullName>
    </submittedName>
</protein>
<dbReference type="InterPro" id="IPR029058">
    <property type="entry name" value="AB_hydrolase_fold"/>
</dbReference>
<name>A0ABQ6CI01_9HYPH</name>
<proteinExistence type="inferred from homology"/>
<comment type="similarity">
    <text evidence="1">Belongs to the 'GDXG' lipolytic enzyme family.</text>
</comment>
<dbReference type="Proteomes" id="UP001156882">
    <property type="component" value="Unassembled WGS sequence"/>
</dbReference>
<dbReference type="PROSITE" id="PS01173">
    <property type="entry name" value="LIPASE_GDXG_HIS"/>
    <property type="match status" value="1"/>
</dbReference>
<dbReference type="InterPro" id="IPR050300">
    <property type="entry name" value="GDXG_lipolytic_enzyme"/>
</dbReference>
<dbReference type="PANTHER" id="PTHR48081:SF30">
    <property type="entry name" value="ACETYL-HYDROLASE LIPR-RELATED"/>
    <property type="match status" value="1"/>
</dbReference>
<dbReference type="SUPFAM" id="SSF53474">
    <property type="entry name" value="alpha/beta-Hydrolases"/>
    <property type="match status" value="1"/>
</dbReference>
<gene>
    <name evidence="4" type="ORF">GCM10007874_29930</name>
</gene>
<keyword evidence="5" id="KW-1185">Reference proteome</keyword>